<dbReference type="Gene3D" id="2.160.20.10">
    <property type="entry name" value="Single-stranded right-handed beta-helix, Pectin lyase-like"/>
    <property type="match status" value="1"/>
</dbReference>
<proteinExistence type="predicted"/>
<dbReference type="Pfam" id="PF05048">
    <property type="entry name" value="NosD"/>
    <property type="match status" value="1"/>
</dbReference>
<dbReference type="CDD" id="cd00161">
    <property type="entry name" value="beta-trefoil_Ricin-like"/>
    <property type="match status" value="1"/>
</dbReference>
<sequence>MISKQAQLVRRVLLSSLLFSCFFMILAQEDSYAEEVVNARDFGMTPGVETSQTEALHAAMRYFYDRGVEGTVYIPAGTYAVDEAVRFHQGVNLIGEGMGETVLKKAGTRNNYVVGNPIMRSGNQLNVTVSHLTIDGDRENRANQGLGQIGGMNIDADVSHLTIENVEVRDVTIGLLLRRLKNSTIRDSIIDRSSGHGIAFGSESHAVGDVHSNLITHNKITNSIGGSGINLSRATYTTVTYNQVINDVQQGDSYGGIRIPNDGAYNTVEHNVIENYPRGIFVLSGAHHNTIASNTVINSHIHGVLIQSDHNILSDNVIQQLDPSLNIESVIRLAPGSQNQIVGNKIETFSSFSNPGIRLTGSSNQNTISGNTIDTSGTAVSIEGGSGNTNTNNTRVTNPVQFDAQVSYELVNRNSGKLLEVVNAGTNPGDNVQQWERNFHPCQRWIIIQNSEGYYEIINRNSNQALEVFDWSSSNGGNVVQWTHLGGYNQQWTIERTSDGYYTLVNRYSGKALDAYNRSLLNGGNIVQWDLNNDFNQQWNIIKVD</sequence>
<organism evidence="3 4">
    <name type="scientific">Halalkalibacter hemicellulosilyticusJCM 9152</name>
    <dbReference type="NCBI Taxonomy" id="1236971"/>
    <lineage>
        <taxon>Bacteria</taxon>
        <taxon>Bacillati</taxon>
        <taxon>Bacillota</taxon>
        <taxon>Bacilli</taxon>
        <taxon>Bacillales</taxon>
        <taxon>Bacillaceae</taxon>
        <taxon>Halalkalibacter</taxon>
    </lineage>
</organism>
<accession>W4QKW9</accession>
<evidence type="ECO:0000256" key="1">
    <source>
        <dbReference type="SAM" id="SignalP"/>
    </source>
</evidence>
<dbReference type="InterPro" id="IPR007742">
    <property type="entry name" value="NosD_dom"/>
</dbReference>
<keyword evidence="1" id="KW-0732">Signal</keyword>
<keyword evidence="4" id="KW-1185">Reference proteome</keyword>
<feature type="signal peptide" evidence="1">
    <location>
        <begin position="1"/>
        <end position="27"/>
    </location>
</feature>
<protein>
    <submittedName>
        <fullName evidence="3">RTX toxins and related Ca2+-binding proteins</fullName>
    </submittedName>
</protein>
<feature type="domain" description="Ricin B lectin" evidence="2">
    <location>
        <begin position="406"/>
        <end position="542"/>
    </location>
</feature>
<dbReference type="InterPro" id="IPR011050">
    <property type="entry name" value="Pectin_lyase_fold/virulence"/>
</dbReference>
<dbReference type="InterPro" id="IPR000772">
    <property type="entry name" value="Ricin_B_lectin"/>
</dbReference>
<dbReference type="InterPro" id="IPR035992">
    <property type="entry name" value="Ricin_B-like_lectins"/>
</dbReference>
<comment type="caution">
    <text evidence="3">The sequence shown here is derived from an EMBL/GenBank/DDBJ whole genome shotgun (WGS) entry which is preliminary data.</text>
</comment>
<reference evidence="3" key="1">
    <citation type="journal article" date="2014" name="Genome Announc.">
        <title>Draft Genome Sequences of Three Alkaliphilic Bacillus Strains, Bacillus wakoensis JCM 9140T, Bacillus akibai JCM 9157T, and Bacillus hemicellulosilyticus JCM 9152T.</title>
        <authorList>
            <person name="Yuki M."/>
            <person name="Oshima K."/>
            <person name="Suda W."/>
            <person name="Oshida Y."/>
            <person name="Kitamura K."/>
            <person name="Iida T."/>
            <person name="Hattori M."/>
            <person name="Ohkuma M."/>
        </authorList>
    </citation>
    <scope>NUCLEOTIDE SEQUENCE [LARGE SCALE GENOMIC DNA]</scope>
    <source>
        <strain evidence="3">JCM 9152</strain>
    </source>
</reference>
<dbReference type="RefSeq" id="WP_035346213.1">
    <property type="nucleotide sequence ID" value="NZ_BAUU01000026.1"/>
</dbReference>
<dbReference type="Gene3D" id="2.80.10.50">
    <property type="match status" value="3"/>
</dbReference>
<feature type="chain" id="PRO_5039198728" evidence="1">
    <location>
        <begin position="28"/>
        <end position="545"/>
    </location>
</feature>
<dbReference type="AlphaFoldDB" id="W4QKW9"/>
<dbReference type="SUPFAM" id="SSF50370">
    <property type="entry name" value="Ricin B-like lectins"/>
    <property type="match status" value="1"/>
</dbReference>
<dbReference type="EMBL" id="BAUU01000026">
    <property type="protein sequence ID" value="GAE31969.1"/>
    <property type="molecule type" value="Genomic_DNA"/>
</dbReference>
<dbReference type="Pfam" id="PF12708">
    <property type="entry name" value="Pect-lyase_RHGA_epim"/>
    <property type="match status" value="1"/>
</dbReference>
<dbReference type="Pfam" id="PF14200">
    <property type="entry name" value="RicinB_lectin_2"/>
    <property type="match status" value="2"/>
</dbReference>
<dbReference type="InterPro" id="IPR024535">
    <property type="entry name" value="RHGA/B-epi-like_pectate_lyase"/>
</dbReference>
<dbReference type="InterPro" id="IPR006626">
    <property type="entry name" value="PbH1"/>
</dbReference>
<dbReference type="SUPFAM" id="SSF51126">
    <property type="entry name" value="Pectin lyase-like"/>
    <property type="match status" value="1"/>
</dbReference>
<dbReference type="Proteomes" id="UP000018895">
    <property type="component" value="Unassembled WGS sequence"/>
</dbReference>
<name>W4QKW9_9BACI</name>
<dbReference type="SMART" id="SM00710">
    <property type="entry name" value="PbH1"/>
    <property type="match status" value="9"/>
</dbReference>
<evidence type="ECO:0000313" key="4">
    <source>
        <dbReference type="Proteomes" id="UP000018895"/>
    </source>
</evidence>
<dbReference type="PROSITE" id="PS50231">
    <property type="entry name" value="RICIN_B_LECTIN"/>
    <property type="match status" value="1"/>
</dbReference>
<evidence type="ECO:0000259" key="2">
    <source>
        <dbReference type="SMART" id="SM00458"/>
    </source>
</evidence>
<evidence type="ECO:0000313" key="3">
    <source>
        <dbReference type="EMBL" id="GAE31969.1"/>
    </source>
</evidence>
<gene>
    <name evidence="3" type="ORF">JCM9152_3474</name>
</gene>
<dbReference type="SMART" id="SM00458">
    <property type="entry name" value="RICIN"/>
    <property type="match status" value="1"/>
</dbReference>
<dbReference type="STRING" id="1236971.JCM9152_3474"/>
<dbReference type="InterPro" id="IPR012334">
    <property type="entry name" value="Pectin_lyas_fold"/>
</dbReference>